<dbReference type="PANTHER" id="PTHR45023">
    <property type="match status" value="1"/>
</dbReference>
<gene>
    <name evidence="1" type="ORF">E3N88_43673</name>
</gene>
<protein>
    <submittedName>
        <fullName evidence="1">Uncharacterized protein</fullName>
    </submittedName>
</protein>
<accession>A0A5N6LEA1</accession>
<dbReference type="PANTHER" id="PTHR45023:SF13">
    <property type="entry name" value="PUTATIVE-RELATED"/>
    <property type="match status" value="1"/>
</dbReference>
<dbReference type="EMBL" id="SZYD01001368">
    <property type="protein sequence ID" value="KAD0812916.1"/>
    <property type="molecule type" value="Genomic_DNA"/>
</dbReference>
<dbReference type="Proteomes" id="UP000326396">
    <property type="component" value="Unassembled WGS sequence"/>
</dbReference>
<name>A0A5N6LEA1_9ASTR</name>
<keyword evidence="2" id="KW-1185">Reference proteome</keyword>
<reference evidence="1 2" key="1">
    <citation type="submission" date="2019-05" db="EMBL/GenBank/DDBJ databases">
        <title>Mikania micrantha, genome provides insights into the molecular mechanism of rapid growth.</title>
        <authorList>
            <person name="Liu B."/>
        </authorList>
    </citation>
    <scope>NUCLEOTIDE SEQUENCE [LARGE SCALE GENOMIC DNA]</scope>
    <source>
        <strain evidence="1">NLD-2019</strain>
        <tissue evidence="1">Leaf</tissue>
    </source>
</reference>
<dbReference type="OrthoDB" id="1470350at2759"/>
<comment type="caution">
    <text evidence="1">The sequence shown here is derived from an EMBL/GenBank/DDBJ whole genome shotgun (WGS) entry which is preliminary data.</text>
</comment>
<evidence type="ECO:0000313" key="2">
    <source>
        <dbReference type="Proteomes" id="UP000326396"/>
    </source>
</evidence>
<dbReference type="AlphaFoldDB" id="A0A5N6LEA1"/>
<evidence type="ECO:0000313" key="1">
    <source>
        <dbReference type="EMBL" id="KAD0812916.1"/>
    </source>
</evidence>
<sequence length="164" mass="19521">MGRGEYRTNDMLSSKWRDMNLKVRKFNVIYSQKWQTRRSGQSDAMIELEAEDQYREEFNAPFSLQRTVVVCAWKMINMVWLRPKRLEKYLRNQGFNGNKYKLLFGDMKEMSLMFQQSKSKHISIHDEDAVLPHVAAFNHQSLKKYGNLHLSYNLTSFLNPLSKF</sequence>
<proteinExistence type="predicted"/>
<organism evidence="1 2">
    <name type="scientific">Mikania micrantha</name>
    <name type="common">bitter vine</name>
    <dbReference type="NCBI Taxonomy" id="192012"/>
    <lineage>
        <taxon>Eukaryota</taxon>
        <taxon>Viridiplantae</taxon>
        <taxon>Streptophyta</taxon>
        <taxon>Embryophyta</taxon>
        <taxon>Tracheophyta</taxon>
        <taxon>Spermatophyta</taxon>
        <taxon>Magnoliopsida</taxon>
        <taxon>eudicotyledons</taxon>
        <taxon>Gunneridae</taxon>
        <taxon>Pentapetalae</taxon>
        <taxon>asterids</taxon>
        <taxon>campanulids</taxon>
        <taxon>Asterales</taxon>
        <taxon>Asteraceae</taxon>
        <taxon>Asteroideae</taxon>
        <taxon>Heliantheae alliance</taxon>
        <taxon>Eupatorieae</taxon>
        <taxon>Mikania</taxon>
    </lineage>
</organism>